<evidence type="ECO:0000256" key="4">
    <source>
        <dbReference type="ARBA" id="ARBA00022833"/>
    </source>
</evidence>
<keyword evidence="1" id="KW-0645">Protease</keyword>
<evidence type="ECO:0000256" key="1">
    <source>
        <dbReference type="ARBA" id="ARBA00022670"/>
    </source>
</evidence>
<dbReference type="SUPFAM" id="SSF47781">
    <property type="entry name" value="RuvA domain 2-like"/>
    <property type="match status" value="1"/>
</dbReference>
<evidence type="ECO:0000313" key="9">
    <source>
        <dbReference type="Proteomes" id="UP000002710"/>
    </source>
</evidence>
<dbReference type="NCBIfam" id="TIGR00608">
    <property type="entry name" value="radc"/>
    <property type="match status" value="1"/>
</dbReference>
<dbReference type="eggNOG" id="COG2003">
    <property type="taxonomic scope" value="Bacteria"/>
</dbReference>
<comment type="similarity">
    <text evidence="6">Belongs to the UPF0758 family.</text>
</comment>
<evidence type="ECO:0000256" key="6">
    <source>
        <dbReference type="RuleBase" id="RU003797"/>
    </source>
</evidence>
<dbReference type="RefSeq" id="WP_011368309.1">
    <property type="nucleotide sequence ID" value="NC_007519.1"/>
</dbReference>
<evidence type="ECO:0000256" key="5">
    <source>
        <dbReference type="ARBA" id="ARBA00023049"/>
    </source>
</evidence>
<dbReference type="InterPro" id="IPR001405">
    <property type="entry name" value="UPF0758"/>
</dbReference>
<name>Q30YK7_OLEA2</name>
<dbReference type="Gene3D" id="1.10.150.20">
    <property type="entry name" value="5' to 3' exonuclease, C-terminal subdomain"/>
    <property type="match status" value="1"/>
</dbReference>
<dbReference type="InterPro" id="IPR037518">
    <property type="entry name" value="MPN"/>
</dbReference>
<dbReference type="GO" id="GO:0008237">
    <property type="term" value="F:metallopeptidase activity"/>
    <property type="evidence" value="ECO:0007669"/>
    <property type="project" value="UniProtKB-KW"/>
</dbReference>
<keyword evidence="3" id="KW-0378">Hydrolase</keyword>
<evidence type="ECO:0000313" key="8">
    <source>
        <dbReference type="EMBL" id="ABB39239.1"/>
    </source>
</evidence>
<evidence type="ECO:0000259" key="7">
    <source>
        <dbReference type="PROSITE" id="PS50249"/>
    </source>
</evidence>
<keyword evidence="4" id="KW-0862">Zinc</keyword>
<reference evidence="8 9" key="1">
    <citation type="journal article" date="2011" name="J. Bacteriol.">
        <title>Complete genome sequence and updated annotation of Desulfovibrio alaskensis G20.</title>
        <authorList>
            <person name="Hauser L.J."/>
            <person name="Land M.L."/>
            <person name="Brown S.D."/>
            <person name="Larimer F."/>
            <person name="Keller K.L."/>
            <person name="Rapp-Giles B.J."/>
            <person name="Price M.N."/>
            <person name="Lin M."/>
            <person name="Bruce D.C."/>
            <person name="Detter J.C."/>
            <person name="Tapia R."/>
            <person name="Han C.S."/>
            <person name="Goodwin L.A."/>
            <person name="Cheng J.F."/>
            <person name="Pitluck S."/>
            <person name="Copeland A."/>
            <person name="Lucas S."/>
            <person name="Nolan M."/>
            <person name="Lapidus A.L."/>
            <person name="Palumbo A.V."/>
            <person name="Wall J.D."/>
        </authorList>
    </citation>
    <scope>NUCLEOTIDE SEQUENCE [LARGE SCALE GENOMIC DNA]</scope>
    <source>
        <strain evidence="9">ATCC BAA 1058 / DSM 17464 / G20</strain>
    </source>
</reference>
<dbReference type="InterPro" id="IPR010994">
    <property type="entry name" value="RuvA_2-like"/>
</dbReference>
<dbReference type="GO" id="GO:0046872">
    <property type="term" value="F:metal ion binding"/>
    <property type="evidence" value="ECO:0007669"/>
    <property type="project" value="UniProtKB-KW"/>
</dbReference>
<evidence type="ECO:0000256" key="2">
    <source>
        <dbReference type="ARBA" id="ARBA00022723"/>
    </source>
</evidence>
<dbReference type="PANTHER" id="PTHR30471:SF3">
    <property type="entry name" value="UPF0758 PROTEIN YEES-RELATED"/>
    <property type="match status" value="1"/>
</dbReference>
<dbReference type="PROSITE" id="PS50249">
    <property type="entry name" value="MPN"/>
    <property type="match status" value="1"/>
</dbReference>
<keyword evidence="9" id="KW-1185">Reference proteome</keyword>
<dbReference type="InterPro" id="IPR025657">
    <property type="entry name" value="RadC_JAB"/>
</dbReference>
<dbReference type="InterPro" id="IPR046778">
    <property type="entry name" value="UPF0758_N"/>
</dbReference>
<feature type="domain" description="MPN" evidence="7">
    <location>
        <begin position="103"/>
        <end position="225"/>
    </location>
</feature>
<proteinExistence type="inferred from homology"/>
<dbReference type="EMBL" id="CP000112">
    <property type="protein sequence ID" value="ABB39239.1"/>
    <property type="molecule type" value="Genomic_DNA"/>
</dbReference>
<dbReference type="Pfam" id="PF04002">
    <property type="entry name" value="RadC"/>
    <property type="match status" value="1"/>
</dbReference>
<sequence>MVNEPHYHGHRQRLREKLKKDSTQLADYEILELILGMVLRRQDTKPLAKRLLGRFGSLRGVLDARPQELMAEKGVGPAMESFWLLLREFIARYAEAPMRERTLLVSSRAVADMARTRLAGCPHEEVWVAYMDRQNRLLAWERATRGTVNASAIYPRDLMEAALRYKASGLILVHNHPGGSARPSAPDVEVTKLVARSAASLGMTLVDHVIVTEEGHYSLKEDGLF</sequence>
<dbReference type="PANTHER" id="PTHR30471">
    <property type="entry name" value="DNA REPAIR PROTEIN RADC"/>
    <property type="match status" value="1"/>
</dbReference>
<dbReference type="HOGENOM" id="CLU_073529_0_0_7"/>
<organism evidence="8 9">
    <name type="scientific">Oleidesulfovibrio alaskensis (strain ATCC BAA-1058 / DSM 17464 / G20)</name>
    <name type="common">Desulfovibrio alaskensis</name>
    <dbReference type="NCBI Taxonomy" id="207559"/>
    <lineage>
        <taxon>Bacteria</taxon>
        <taxon>Pseudomonadati</taxon>
        <taxon>Thermodesulfobacteriota</taxon>
        <taxon>Desulfovibrionia</taxon>
        <taxon>Desulfovibrionales</taxon>
        <taxon>Desulfovibrionaceae</taxon>
        <taxon>Oleidesulfovibrio</taxon>
    </lineage>
</organism>
<dbReference type="Gene3D" id="3.40.140.10">
    <property type="entry name" value="Cytidine Deaminase, domain 2"/>
    <property type="match status" value="1"/>
</dbReference>
<dbReference type="GO" id="GO:0006508">
    <property type="term" value="P:proteolysis"/>
    <property type="evidence" value="ECO:0007669"/>
    <property type="project" value="UniProtKB-KW"/>
</dbReference>
<gene>
    <name evidence="8" type="ordered locus">Dde_2442</name>
</gene>
<dbReference type="CDD" id="cd08071">
    <property type="entry name" value="MPN_DUF2466"/>
    <property type="match status" value="1"/>
</dbReference>
<dbReference type="AlphaFoldDB" id="Q30YK7"/>
<dbReference type="STRING" id="207559.Dde_2442"/>
<accession>Q30YK7</accession>
<keyword evidence="5" id="KW-0482">Metalloprotease</keyword>
<evidence type="ECO:0000256" key="3">
    <source>
        <dbReference type="ARBA" id="ARBA00022801"/>
    </source>
</evidence>
<dbReference type="Proteomes" id="UP000002710">
    <property type="component" value="Chromosome"/>
</dbReference>
<dbReference type="NCBIfam" id="NF000642">
    <property type="entry name" value="PRK00024.1"/>
    <property type="match status" value="1"/>
</dbReference>
<keyword evidence="2" id="KW-0479">Metal-binding</keyword>
<dbReference type="KEGG" id="dde:Dde_2442"/>
<dbReference type="Pfam" id="PF20582">
    <property type="entry name" value="UPF0758_N"/>
    <property type="match status" value="1"/>
</dbReference>
<protein>
    <submittedName>
        <fullName evidence="8">DNA repair protein RadC</fullName>
    </submittedName>
</protein>